<dbReference type="FunFam" id="3.20.20.70:FF:000024">
    <property type="entry name" value="Indole-3-glycerol phosphate synthase"/>
    <property type="match status" value="1"/>
</dbReference>
<dbReference type="InterPro" id="IPR011060">
    <property type="entry name" value="RibuloseP-bd_barrel"/>
</dbReference>
<comment type="catalytic activity">
    <reaction evidence="1 9">
        <text>1-(2-carboxyphenylamino)-1-deoxy-D-ribulose 5-phosphate + H(+) = (1S,2R)-1-C-(indol-3-yl)glycerol 3-phosphate + CO2 + H2O</text>
        <dbReference type="Rhea" id="RHEA:23476"/>
        <dbReference type="ChEBI" id="CHEBI:15377"/>
        <dbReference type="ChEBI" id="CHEBI:15378"/>
        <dbReference type="ChEBI" id="CHEBI:16526"/>
        <dbReference type="ChEBI" id="CHEBI:58613"/>
        <dbReference type="ChEBI" id="CHEBI:58866"/>
        <dbReference type="EC" id="4.1.1.48"/>
    </reaction>
</comment>
<evidence type="ECO:0000313" key="12">
    <source>
        <dbReference type="EMBL" id="WFG40513.1"/>
    </source>
</evidence>
<dbReference type="PANTHER" id="PTHR22854">
    <property type="entry name" value="TRYPTOPHAN BIOSYNTHESIS PROTEIN"/>
    <property type="match status" value="1"/>
</dbReference>
<evidence type="ECO:0000256" key="2">
    <source>
        <dbReference type="ARBA" id="ARBA00004696"/>
    </source>
</evidence>
<dbReference type="InterPro" id="IPR045186">
    <property type="entry name" value="Indole-3-glycerol_P_synth"/>
</dbReference>
<dbReference type="CDD" id="cd00331">
    <property type="entry name" value="IGPS"/>
    <property type="match status" value="1"/>
</dbReference>
<sequence>MSGSCRNGSRFNRFRRCSRKTQLIDQSKSGPVVIEIPGILGEIVEKRLATIEEAKKKRPESEMRLIAENASVPLSLQRTIASKSGISLIAEMKRSSPSAGSLDPTLDPAHRAGLYCNAGAAAISVLTEQDYFSGSIDDLAAVSVIARASRVPVLRKDFIVDEYQIHEARAAGADCILLIIACLDPKQYADLFNLSTSMGMDVLVEVFDEPELDIALSEVEPHIVGINNRNLKTLETSLAVFETLAKKIPDDRIKVAESGMKNSGDVERMGYAGAKAVLVGESLMKAGTDVSELAQAMAAVEVG</sequence>
<dbReference type="Gene3D" id="3.20.20.70">
    <property type="entry name" value="Aldolase class I"/>
    <property type="match status" value="1"/>
</dbReference>
<feature type="domain" description="Indole-3-glycerol phosphate synthase" evidence="10">
    <location>
        <begin position="41"/>
        <end position="286"/>
    </location>
</feature>
<organism evidence="12 13">
    <name type="scientific">Candidatus Lucifugimonas marina</name>
    <dbReference type="NCBI Taxonomy" id="3038979"/>
    <lineage>
        <taxon>Bacteria</taxon>
        <taxon>Bacillati</taxon>
        <taxon>Chloroflexota</taxon>
        <taxon>Dehalococcoidia</taxon>
        <taxon>SAR202 cluster</taxon>
        <taxon>Candidatus Lucifugimonadales</taxon>
        <taxon>Candidatus Lucifugimonadaceae</taxon>
        <taxon>Candidatus Lucifugimonas</taxon>
    </lineage>
</organism>
<dbReference type="HAMAP" id="MF_00134_B">
    <property type="entry name" value="IGPS_B"/>
    <property type="match status" value="1"/>
</dbReference>
<evidence type="ECO:0000313" key="14">
    <source>
        <dbReference type="Proteomes" id="UP001321249"/>
    </source>
</evidence>
<dbReference type="EMBL" id="CP046147">
    <property type="protein sequence ID" value="WFG40513.1"/>
    <property type="molecule type" value="Genomic_DNA"/>
</dbReference>
<dbReference type="PANTHER" id="PTHR22854:SF2">
    <property type="entry name" value="INDOLE-3-GLYCEROL-PHOSPHATE SYNTHASE"/>
    <property type="match status" value="1"/>
</dbReference>
<evidence type="ECO:0000256" key="7">
    <source>
        <dbReference type="ARBA" id="ARBA00023141"/>
    </source>
</evidence>
<dbReference type="InterPro" id="IPR013785">
    <property type="entry name" value="Aldolase_TIM"/>
</dbReference>
<proteinExistence type="inferred from homology"/>
<dbReference type="GO" id="GO:0000162">
    <property type="term" value="P:L-tryptophan biosynthetic process"/>
    <property type="evidence" value="ECO:0007669"/>
    <property type="project" value="UniProtKB-UniRule"/>
</dbReference>
<evidence type="ECO:0000256" key="4">
    <source>
        <dbReference type="ARBA" id="ARBA00022605"/>
    </source>
</evidence>
<evidence type="ECO:0000256" key="9">
    <source>
        <dbReference type="HAMAP-Rule" id="MF_00134"/>
    </source>
</evidence>
<dbReference type="EC" id="4.1.1.48" evidence="9"/>
<dbReference type="InterPro" id="IPR001468">
    <property type="entry name" value="Indole-3-GlycerolPSynthase_CS"/>
</dbReference>
<dbReference type="GO" id="GO:0004425">
    <property type="term" value="F:indole-3-glycerol-phosphate synthase activity"/>
    <property type="evidence" value="ECO:0007669"/>
    <property type="project" value="UniProtKB-UniRule"/>
</dbReference>
<accession>A0AAJ5ZFZ7</accession>
<name>A0AAJ5ZFZ7_9CHLR</name>
<keyword evidence="5 9" id="KW-0210">Decarboxylase</keyword>
<comment type="similarity">
    <text evidence="3 9">Belongs to the TrpC family.</text>
</comment>
<dbReference type="Proteomes" id="UP001219901">
    <property type="component" value="Chromosome"/>
</dbReference>
<reference evidence="13 14" key="1">
    <citation type="submission" date="2019-11" db="EMBL/GenBank/DDBJ databases">
        <authorList>
            <person name="Cho J.-C."/>
        </authorList>
    </citation>
    <scope>NUCLEOTIDE SEQUENCE [LARGE SCALE GENOMIC DNA]</scope>
    <source>
        <strain evidence="12 13">JH1073</strain>
        <strain evidence="11 14">JH702</strain>
    </source>
</reference>
<protein>
    <recommendedName>
        <fullName evidence="9">Indole-3-glycerol phosphate synthase</fullName>
        <shortName evidence="9">IGPS</shortName>
        <ecNumber evidence="9">4.1.1.48</ecNumber>
    </recommendedName>
</protein>
<gene>
    <name evidence="9 12" type="primary">trpC</name>
    <name evidence="11" type="ORF">GKO46_12415</name>
    <name evidence="12" type="ORF">GKO48_13190</name>
</gene>
<evidence type="ECO:0000313" key="11">
    <source>
        <dbReference type="EMBL" id="MDG0867870.1"/>
    </source>
</evidence>
<reference evidence="12" key="2">
    <citation type="journal article" date="2023" name="Nat. Commun.">
        <title>Cultivation of marine bacteria of the SAR202 clade.</title>
        <authorList>
            <person name="Lim Y."/>
            <person name="Seo J.H."/>
            <person name="Giovannoni S.J."/>
            <person name="Kang I."/>
            <person name="Cho J.C."/>
        </authorList>
    </citation>
    <scope>NUCLEOTIDE SEQUENCE</scope>
    <source>
        <strain evidence="12">JH1073</strain>
    </source>
</reference>
<dbReference type="InterPro" id="IPR013798">
    <property type="entry name" value="Indole-3-glycerol_P_synth_dom"/>
</dbReference>
<comment type="pathway">
    <text evidence="2 9">Amino-acid biosynthesis; L-tryptophan biosynthesis; L-tryptophan from chorismate: step 4/5.</text>
</comment>
<evidence type="ECO:0000256" key="3">
    <source>
        <dbReference type="ARBA" id="ARBA00008737"/>
    </source>
</evidence>
<evidence type="ECO:0000256" key="1">
    <source>
        <dbReference type="ARBA" id="ARBA00001633"/>
    </source>
</evidence>
<dbReference type="EMBL" id="WMBE01000004">
    <property type="protein sequence ID" value="MDG0867870.1"/>
    <property type="molecule type" value="Genomic_DNA"/>
</dbReference>
<keyword evidence="7 9" id="KW-0057">Aromatic amino acid biosynthesis</keyword>
<reference evidence="13" key="3">
    <citation type="submission" date="2023-06" db="EMBL/GenBank/DDBJ databases">
        <title>Pangenomics reveal diversification of enzyme families and niche specialization in globally abundant SAR202 bacteria.</title>
        <authorList>
            <person name="Saw J.H.W."/>
        </authorList>
    </citation>
    <scope>NUCLEOTIDE SEQUENCE [LARGE SCALE GENOMIC DNA]</scope>
    <source>
        <strain evidence="13">JH1073</strain>
    </source>
</reference>
<keyword evidence="8 9" id="KW-0456">Lyase</keyword>
<dbReference type="SUPFAM" id="SSF51366">
    <property type="entry name" value="Ribulose-phoshate binding barrel"/>
    <property type="match status" value="1"/>
</dbReference>
<keyword evidence="6 9" id="KW-0822">Tryptophan biosynthesis</keyword>
<dbReference type="Pfam" id="PF00218">
    <property type="entry name" value="IGPS"/>
    <property type="match status" value="1"/>
</dbReference>
<evidence type="ECO:0000259" key="10">
    <source>
        <dbReference type="Pfam" id="PF00218"/>
    </source>
</evidence>
<dbReference type="AlphaFoldDB" id="A0AAJ5ZFZ7"/>
<keyword evidence="13" id="KW-1185">Reference proteome</keyword>
<evidence type="ECO:0000256" key="8">
    <source>
        <dbReference type="ARBA" id="ARBA00023239"/>
    </source>
</evidence>
<evidence type="ECO:0000256" key="6">
    <source>
        <dbReference type="ARBA" id="ARBA00022822"/>
    </source>
</evidence>
<dbReference type="NCBIfam" id="NF001377">
    <property type="entry name" value="PRK00278.2-4"/>
    <property type="match status" value="1"/>
</dbReference>
<keyword evidence="4 9" id="KW-0028">Amino-acid biosynthesis</keyword>
<dbReference type="Proteomes" id="UP001321249">
    <property type="component" value="Unassembled WGS sequence"/>
</dbReference>
<dbReference type="GO" id="GO:0004640">
    <property type="term" value="F:phosphoribosylanthranilate isomerase activity"/>
    <property type="evidence" value="ECO:0007669"/>
    <property type="project" value="TreeGrafter"/>
</dbReference>
<evidence type="ECO:0000313" key="13">
    <source>
        <dbReference type="Proteomes" id="UP001219901"/>
    </source>
</evidence>
<dbReference type="PROSITE" id="PS00614">
    <property type="entry name" value="IGPS"/>
    <property type="match status" value="1"/>
</dbReference>
<evidence type="ECO:0000256" key="5">
    <source>
        <dbReference type="ARBA" id="ARBA00022793"/>
    </source>
</evidence>